<feature type="transmembrane region" description="Helical" evidence="7">
    <location>
        <begin position="370"/>
        <end position="389"/>
    </location>
</feature>
<evidence type="ECO:0000256" key="1">
    <source>
        <dbReference type="ARBA" id="ARBA00004429"/>
    </source>
</evidence>
<feature type="transmembrane region" description="Helical" evidence="7">
    <location>
        <begin position="143"/>
        <end position="164"/>
    </location>
</feature>
<dbReference type="PANTHER" id="PTHR43549">
    <property type="entry name" value="MULTIDRUG RESISTANCE PROTEIN YPNP-RELATED"/>
    <property type="match status" value="1"/>
</dbReference>
<feature type="transmembrane region" description="Helical" evidence="7">
    <location>
        <begin position="61"/>
        <end position="81"/>
    </location>
</feature>
<dbReference type="InterPro" id="IPR002528">
    <property type="entry name" value="MATE_fam"/>
</dbReference>
<evidence type="ECO:0000313" key="8">
    <source>
        <dbReference type="EMBL" id="MBC9131156.1"/>
    </source>
</evidence>
<keyword evidence="2" id="KW-0813">Transport</keyword>
<feature type="transmembrane region" description="Helical" evidence="7">
    <location>
        <begin position="293"/>
        <end position="311"/>
    </location>
</feature>
<feature type="transmembrane region" description="Helical" evidence="7">
    <location>
        <begin position="424"/>
        <end position="446"/>
    </location>
</feature>
<name>A0ABR7QY55_9GAMM</name>
<keyword evidence="4 7" id="KW-0812">Transmembrane</keyword>
<reference evidence="8 9" key="1">
    <citation type="submission" date="2020-06" db="EMBL/GenBank/DDBJ databases">
        <title>Frischella cerana isolated from Apis cerana gut homogenate.</title>
        <authorList>
            <person name="Wolter L.A."/>
            <person name="Suenami S."/>
            <person name="Miyazaki R."/>
        </authorList>
    </citation>
    <scope>NUCLEOTIDE SEQUENCE [LARGE SCALE GENOMIC DNA]</scope>
    <source>
        <strain evidence="8 9">Ac13</strain>
    </source>
</reference>
<dbReference type="Proteomes" id="UP000651208">
    <property type="component" value="Unassembled WGS sequence"/>
</dbReference>
<keyword evidence="5 7" id="KW-1133">Transmembrane helix</keyword>
<comment type="subcellular location">
    <subcellularLocation>
        <location evidence="1">Cell inner membrane</location>
        <topology evidence="1">Multi-pass membrane protein</topology>
    </subcellularLocation>
</comment>
<feature type="transmembrane region" description="Helical" evidence="7">
    <location>
        <begin position="396"/>
        <end position="418"/>
    </location>
</feature>
<feature type="transmembrane region" description="Helical" evidence="7">
    <location>
        <begin position="332"/>
        <end position="358"/>
    </location>
</feature>
<evidence type="ECO:0000313" key="9">
    <source>
        <dbReference type="Proteomes" id="UP000651208"/>
    </source>
</evidence>
<keyword evidence="9" id="KW-1185">Reference proteome</keyword>
<evidence type="ECO:0000256" key="4">
    <source>
        <dbReference type="ARBA" id="ARBA00022692"/>
    </source>
</evidence>
<feature type="transmembrane region" description="Helical" evidence="7">
    <location>
        <begin position="256"/>
        <end position="273"/>
    </location>
</feature>
<feature type="transmembrane region" description="Helical" evidence="7">
    <location>
        <begin position="171"/>
        <end position="190"/>
    </location>
</feature>
<evidence type="ECO:0000256" key="6">
    <source>
        <dbReference type="ARBA" id="ARBA00023136"/>
    </source>
</evidence>
<dbReference type="InterPro" id="IPR052031">
    <property type="entry name" value="Membrane_Transporter-Flippase"/>
</dbReference>
<dbReference type="Pfam" id="PF01554">
    <property type="entry name" value="MatE"/>
    <property type="match status" value="2"/>
</dbReference>
<dbReference type="InterPro" id="IPR048279">
    <property type="entry name" value="MdtK-like"/>
</dbReference>
<dbReference type="RefSeq" id="WP_187755596.1">
    <property type="nucleotide sequence ID" value="NZ_JABURY010000016.1"/>
</dbReference>
<dbReference type="PIRSF" id="PIRSF006603">
    <property type="entry name" value="DinF"/>
    <property type="match status" value="1"/>
</dbReference>
<protein>
    <submittedName>
        <fullName evidence="8">MATE family efflux transporter</fullName>
    </submittedName>
</protein>
<evidence type="ECO:0000256" key="7">
    <source>
        <dbReference type="SAM" id="Phobius"/>
    </source>
</evidence>
<dbReference type="EMBL" id="JABURY010000016">
    <property type="protein sequence ID" value="MBC9131156.1"/>
    <property type="molecule type" value="Genomic_DNA"/>
</dbReference>
<gene>
    <name evidence="8" type="ORF">FcAc13_07520</name>
</gene>
<sequence length="460" mass="51117">MSNFQEKLQKGMFEGPIMPIIIKIGIPILIGHLLNYAYLIINTYFISLINPTSSAPLSGTGLLFPLFFVFEAIASGLAVGLSTTTGRLIGEKRFNHYQNLGVTGVVIALLLTVPFMIMCYAFGPQIINLLSGDKLSLEATVYSLQFLYSLAPGLLFIILLQVYGGILIGEGLTYVTAISFMIMVTLNIVLDPILIFVLDMGVAGAGLATTISLFMAFIYLIRFIHKGKSRIPLTFNFAHFNGKIAREIIRIGLPQFLMTASTYIIIVAYNKMITNTFDENAMNAWILVGRIDQILVIPMIAIAGAMTVFISQNYGRNQLDRIKEAFNLSLRAIMILCSIIAALYVLLSPWLFSIFTSIAEVIDLARKQVLIVSFTFCFMAITWIIASFFQATGKPLPAVIILYIRMIIIFSIGLYLVYVQKMGMNGIFISMAIGNLISCLLSFLWVKKRLKSLKFKSILE</sequence>
<dbReference type="PANTHER" id="PTHR43549:SF2">
    <property type="entry name" value="MULTIDRUG RESISTANCE PROTEIN NORM-RELATED"/>
    <property type="match status" value="1"/>
</dbReference>
<keyword evidence="6 7" id="KW-0472">Membrane</keyword>
<proteinExistence type="predicted"/>
<keyword evidence="3" id="KW-1003">Cell membrane</keyword>
<evidence type="ECO:0000256" key="2">
    <source>
        <dbReference type="ARBA" id="ARBA00022448"/>
    </source>
</evidence>
<feature type="transmembrane region" description="Helical" evidence="7">
    <location>
        <begin position="202"/>
        <end position="221"/>
    </location>
</feature>
<feature type="transmembrane region" description="Helical" evidence="7">
    <location>
        <begin position="102"/>
        <end position="123"/>
    </location>
</feature>
<evidence type="ECO:0000256" key="5">
    <source>
        <dbReference type="ARBA" id="ARBA00022989"/>
    </source>
</evidence>
<dbReference type="NCBIfam" id="TIGR00797">
    <property type="entry name" value="matE"/>
    <property type="match status" value="1"/>
</dbReference>
<evidence type="ECO:0000256" key="3">
    <source>
        <dbReference type="ARBA" id="ARBA00022475"/>
    </source>
</evidence>
<feature type="transmembrane region" description="Helical" evidence="7">
    <location>
        <begin position="20"/>
        <end position="41"/>
    </location>
</feature>
<comment type="caution">
    <text evidence="8">The sequence shown here is derived from an EMBL/GenBank/DDBJ whole genome shotgun (WGS) entry which is preliminary data.</text>
</comment>
<accession>A0ABR7QY55</accession>
<organism evidence="8 9">
    <name type="scientific">Frischella japonica</name>
    <dbReference type="NCBI Taxonomy" id="2741544"/>
    <lineage>
        <taxon>Bacteria</taxon>
        <taxon>Pseudomonadati</taxon>
        <taxon>Pseudomonadota</taxon>
        <taxon>Gammaproteobacteria</taxon>
        <taxon>Orbales</taxon>
        <taxon>Orbaceae</taxon>
        <taxon>Frischella</taxon>
    </lineage>
</organism>